<evidence type="ECO:0000313" key="2">
    <source>
        <dbReference type="EMBL" id="QCR04762.1"/>
    </source>
</evidence>
<gene>
    <name evidence="2" type="ORF">EH206_11585</name>
</gene>
<sequence>MDTKHPMMLWEALLGSLTQDDKNILLNYAFTNGISSLLPFKTSEHVLKIAQLIDALPSDDLREILHLIEAKKLGALLDSTQGRKHGQPESHDHGTTLAMPAGTLRRISQATKRCSSPTQFRQT</sequence>
<accession>A0ABX5UZ75</accession>
<dbReference type="EMBL" id="CP034036">
    <property type="protein sequence ID" value="QCR04762.1"/>
    <property type="molecule type" value="Genomic_DNA"/>
</dbReference>
<keyword evidence="3" id="KW-1185">Reference proteome</keyword>
<protein>
    <submittedName>
        <fullName evidence="2">Uncharacterized protein</fullName>
    </submittedName>
</protein>
<evidence type="ECO:0000256" key="1">
    <source>
        <dbReference type="SAM" id="MobiDB-lite"/>
    </source>
</evidence>
<evidence type="ECO:0000313" key="3">
    <source>
        <dbReference type="Proteomes" id="UP000303847"/>
    </source>
</evidence>
<feature type="region of interest" description="Disordered" evidence="1">
    <location>
        <begin position="80"/>
        <end position="102"/>
    </location>
</feature>
<name>A0ABX5UZ75_9GAMM</name>
<dbReference type="RefSeq" id="WP_136163881.1">
    <property type="nucleotide sequence ID" value="NZ_CP034036.1"/>
</dbReference>
<proteinExistence type="predicted"/>
<reference evidence="2 3" key="1">
    <citation type="submission" date="2018-11" db="EMBL/GenBank/DDBJ databases">
        <title>Genome sequences of Brenneria nigrifluens and Brenneria rubrifaciens.</title>
        <authorList>
            <person name="Poret-Peterson A.T."/>
            <person name="McClean A.E."/>
            <person name="Kluepfel D.A."/>
        </authorList>
    </citation>
    <scope>NUCLEOTIDE SEQUENCE [LARGE SCALE GENOMIC DNA]</scope>
    <source>
        <strain evidence="2 3">ATCC 13028</strain>
    </source>
</reference>
<organism evidence="2 3">
    <name type="scientific">Brenneria nigrifluens DSM 30175 = ATCC 13028</name>
    <dbReference type="NCBI Taxonomy" id="1121120"/>
    <lineage>
        <taxon>Bacteria</taxon>
        <taxon>Pseudomonadati</taxon>
        <taxon>Pseudomonadota</taxon>
        <taxon>Gammaproteobacteria</taxon>
        <taxon>Enterobacterales</taxon>
        <taxon>Pectobacteriaceae</taxon>
        <taxon>Brenneria</taxon>
    </lineage>
</organism>
<dbReference type="Proteomes" id="UP000303847">
    <property type="component" value="Chromosome"/>
</dbReference>